<dbReference type="RefSeq" id="WP_123889882.1">
    <property type="nucleotide sequence ID" value="NZ_JBPYCX010000003.1"/>
</dbReference>
<feature type="domain" description="VWFA" evidence="1">
    <location>
        <begin position="20"/>
        <end position="163"/>
    </location>
</feature>
<evidence type="ECO:0000313" key="2">
    <source>
        <dbReference type="EMBL" id="ROZ83788.1"/>
    </source>
</evidence>
<reference evidence="2 3" key="1">
    <citation type="submission" date="2018-11" db="EMBL/GenBank/DDBJ databases">
        <authorList>
            <person name="Jang G.I."/>
            <person name="Hwang C.Y."/>
        </authorList>
    </citation>
    <scope>NUCLEOTIDE SEQUENCE [LARGE SCALE GENOMIC DNA]</scope>
    <source>
        <strain evidence="2 3">SSM26</strain>
    </source>
</reference>
<dbReference type="Gene3D" id="3.40.50.410">
    <property type="entry name" value="von Willebrand factor, type A domain"/>
    <property type="match status" value="1"/>
</dbReference>
<evidence type="ECO:0000259" key="1">
    <source>
        <dbReference type="PROSITE" id="PS50234"/>
    </source>
</evidence>
<gene>
    <name evidence="2" type="ORF">EF096_12110</name>
</gene>
<dbReference type="EMBL" id="RKKU01000014">
    <property type="protein sequence ID" value="ROZ83788.1"/>
    <property type="molecule type" value="Genomic_DNA"/>
</dbReference>
<organism evidence="2 3">
    <name type="scientific">Pseudomonas neustonica</name>
    <dbReference type="NCBI Taxonomy" id="2487346"/>
    <lineage>
        <taxon>Bacteria</taxon>
        <taxon>Pseudomonadati</taxon>
        <taxon>Pseudomonadota</taxon>
        <taxon>Gammaproteobacteria</taxon>
        <taxon>Pseudomonadales</taxon>
        <taxon>Pseudomonadaceae</taxon>
        <taxon>Pseudomonas</taxon>
    </lineage>
</organism>
<dbReference type="InterPro" id="IPR011392">
    <property type="entry name" value="Tellurite-R_TerY"/>
</dbReference>
<dbReference type="SUPFAM" id="SSF53300">
    <property type="entry name" value="vWA-like"/>
    <property type="match status" value="1"/>
</dbReference>
<protein>
    <submittedName>
        <fullName evidence="2">VWA domain-containing protein</fullName>
    </submittedName>
</protein>
<dbReference type="PIRSF" id="PIRSF020634">
    <property type="entry name" value="TerY_vWA"/>
    <property type="match status" value="1"/>
</dbReference>
<dbReference type="PROSITE" id="PS50234">
    <property type="entry name" value="VWFA"/>
    <property type="match status" value="1"/>
</dbReference>
<dbReference type="Pfam" id="PF00092">
    <property type="entry name" value="VWA"/>
    <property type="match status" value="1"/>
</dbReference>
<keyword evidence="3" id="KW-1185">Reference proteome</keyword>
<name>A0ABX9XL36_9PSED</name>
<proteinExistence type="predicted"/>
<dbReference type="InterPro" id="IPR036465">
    <property type="entry name" value="vWFA_dom_sf"/>
</dbReference>
<evidence type="ECO:0000313" key="3">
    <source>
        <dbReference type="Proteomes" id="UP000275199"/>
    </source>
</evidence>
<sequence>MSHSTIPGVEFIDNTNQRTPCVLVLDASGSMAGEPLAQLNAGLEVFADELKNDELAALRVQVMVIAVGGHEDVLILQPWTDAIDFQPPSIQASGMTPLGQGMDVALDEVRSQKAVYDANGISSTRPWVIMISDGSPNDFGWEEAASRCRQEEADKRVVVFPIGTEGANFDALGQFSNKTPKKLKGLQFRELFIWLSRSMSTVSASVPGDKVRLPDTDSWAAVEI</sequence>
<dbReference type="InterPro" id="IPR002035">
    <property type="entry name" value="VWF_A"/>
</dbReference>
<dbReference type="Proteomes" id="UP000275199">
    <property type="component" value="Unassembled WGS sequence"/>
</dbReference>
<dbReference type="SMART" id="SM00327">
    <property type="entry name" value="VWA"/>
    <property type="match status" value="1"/>
</dbReference>
<accession>A0ABX9XL36</accession>
<comment type="caution">
    <text evidence="2">The sequence shown here is derived from an EMBL/GenBank/DDBJ whole genome shotgun (WGS) entry which is preliminary data.</text>
</comment>